<dbReference type="InterPro" id="IPR027417">
    <property type="entry name" value="P-loop_NTPase"/>
</dbReference>
<evidence type="ECO:0000313" key="8">
    <source>
        <dbReference type="Proteomes" id="UP000198703"/>
    </source>
</evidence>
<dbReference type="EMBL" id="FNQM01000004">
    <property type="protein sequence ID" value="SEA36967.1"/>
    <property type="molecule type" value="Genomic_DNA"/>
</dbReference>
<dbReference type="SMART" id="SM00382">
    <property type="entry name" value="AAA"/>
    <property type="match status" value="2"/>
</dbReference>
<dbReference type="PROSITE" id="PS00674">
    <property type="entry name" value="AAA"/>
    <property type="match status" value="2"/>
</dbReference>
<dbReference type="SUPFAM" id="SSF50692">
    <property type="entry name" value="ADC-like"/>
    <property type="match status" value="1"/>
</dbReference>
<dbReference type="SMART" id="SM01073">
    <property type="entry name" value="CDC48_N"/>
    <property type="match status" value="1"/>
</dbReference>
<accession>A0A1H4AMH2</accession>
<dbReference type="InterPro" id="IPR050168">
    <property type="entry name" value="AAA_ATPase_domain"/>
</dbReference>
<dbReference type="PANTHER" id="PTHR23077">
    <property type="entry name" value="AAA-FAMILY ATPASE"/>
    <property type="match status" value="1"/>
</dbReference>
<sequence>MTHEGPAPEAASRTAAARLVVDAAAPTDADRGVARIEPAAMAALGLRPGDLLRIKGSGTAYARALPLRAPIGAPIAAQVGDRSARASDAAAARIRLDEAQRASAGLALGDAAEVSAAPAPPPAAALTLRLDGAAPRDAAEIAAALEDHPLSEGAVVAGRLPGGRRFTAVVAALDPAPLARMTAAARLTLSAPEAASRYGGVAGLEAQVARVREMVELPLKRPDLFARLGVTPPRGVLFTGPPGSGKTLLARAVAEESGAAFFQIDGPEIVSKHYGDSEAKLREVFAAAEKRAPAVIFIDEIDAIAPKRGDLSGEKQLERRLVAQLLTLMDGLSARGQVVVMAATNMPHALDGALRRPGRFDREIAFAAPDRAARRAILALHLERAPLAPDVDLEALAEATPGFVGADLAALAREAAMAAVARAALEAGGMEQVDAATLSVTGADMEAARAVVGPSALRAAQVEIPDARWSDIGGLDAAKQALTEAVIWPMRHGAAHRALGLAPVSGVLLAGPPGGGKTLLARALAAESQANFIAVRGAHLVSRWLGDSEKAVAELFAQARHAAPCVLFFDEIDAVAPARGAADAAMTRVVAQLLVEIDGICQSRGVFLLGATNRPDAIDPALLRPGRFDEIIRLDAPDATARRDILAVHTRETPLAEDVDLEALANAADGWSGAELRALAQGAARAALRRALRAGDGAAPQVRMLDFAAARAARARSNAALRGDGGRGDGA</sequence>
<dbReference type="Gene3D" id="2.40.40.20">
    <property type="match status" value="1"/>
</dbReference>
<dbReference type="InterPro" id="IPR003338">
    <property type="entry name" value="CDC4_N-term_subdom"/>
</dbReference>
<dbReference type="Pfam" id="PF17862">
    <property type="entry name" value="AAA_lid_3"/>
    <property type="match status" value="2"/>
</dbReference>
<dbReference type="InterPro" id="IPR003959">
    <property type="entry name" value="ATPase_AAA_core"/>
</dbReference>
<dbReference type="GO" id="GO:0005524">
    <property type="term" value="F:ATP binding"/>
    <property type="evidence" value="ECO:0007669"/>
    <property type="project" value="UniProtKB-KW"/>
</dbReference>
<proteinExistence type="inferred from homology"/>
<dbReference type="InterPro" id="IPR003960">
    <property type="entry name" value="ATPase_AAA_CS"/>
</dbReference>
<evidence type="ECO:0000256" key="2">
    <source>
        <dbReference type="ARBA" id="ARBA00022840"/>
    </source>
</evidence>
<comment type="similarity">
    <text evidence="4">Belongs to the AAA ATPase family.</text>
</comment>
<feature type="domain" description="AAA+ ATPase" evidence="5">
    <location>
        <begin position="503"/>
        <end position="638"/>
    </location>
</feature>
<dbReference type="Gene3D" id="1.10.8.60">
    <property type="match status" value="2"/>
</dbReference>
<dbReference type="GO" id="GO:0005737">
    <property type="term" value="C:cytoplasm"/>
    <property type="evidence" value="ECO:0007669"/>
    <property type="project" value="UniProtKB-ARBA"/>
</dbReference>
<name>A0A1H4AMH2_9RHOB</name>
<evidence type="ECO:0000313" key="7">
    <source>
        <dbReference type="EMBL" id="SEA36967.1"/>
    </source>
</evidence>
<dbReference type="GO" id="GO:0016887">
    <property type="term" value="F:ATP hydrolysis activity"/>
    <property type="evidence" value="ECO:0007669"/>
    <property type="project" value="InterPro"/>
</dbReference>
<evidence type="ECO:0000256" key="4">
    <source>
        <dbReference type="RuleBase" id="RU003651"/>
    </source>
</evidence>
<dbReference type="PANTHER" id="PTHR23077:SF171">
    <property type="entry name" value="NUCLEAR VALOSIN-CONTAINING PROTEIN-LIKE"/>
    <property type="match status" value="1"/>
</dbReference>
<dbReference type="Pfam" id="PF02359">
    <property type="entry name" value="CDC48_N"/>
    <property type="match status" value="1"/>
</dbReference>
<protein>
    <submittedName>
        <fullName evidence="7">Transitional endoplasmic reticulum ATPase</fullName>
    </submittedName>
</protein>
<dbReference type="FunFam" id="3.40.50.300:FF:000012">
    <property type="entry name" value="Transitional endoplasmic reticulum ATPase"/>
    <property type="match status" value="1"/>
</dbReference>
<gene>
    <name evidence="7" type="ORF">SAMN05444370_104288</name>
</gene>
<evidence type="ECO:0000259" key="5">
    <source>
        <dbReference type="SMART" id="SM00382"/>
    </source>
</evidence>
<keyword evidence="3" id="KW-0175">Coiled coil</keyword>
<feature type="domain" description="AAA+ ATPase" evidence="5">
    <location>
        <begin position="232"/>
        <end position="370"/>
    </location>
</feature>
<organism evidence="7 8">
    <name type="scientific">Rubrimonas cliftonensis</name>
    <dbReference type="NCBI Taxonomy" id="89524"/>
    <lineage>
        <taxon>Bacteria</taxon>
        <taxon>Pseudomonadati</taxon>
        <taxon>Pseudomonadota</taxon>
        <taxon>Alphaproteobacteria</taxon>
        <taxon>Rhodobacterales</taxon>
        <taxon>Paracoccaceae</taxon>
        <taxon>Rubrimonas</taxon>
    </lineage>
</organism>
<dbReference type="Proteomes" id="UP000198703">
    <property type="component" value="Unassembled WGS sequence"/>
</dbReference>
<dbReference type="InterPro" id="IPR003593">
    <property type="entry name" value="AAA+_ATPase"/>
</dbReference>
<evidence type="ECO:0000256" key="3">
    <source>
        <dbReference type="ARBA" id="ARBA00023054"/>
    </source>
</evidence>
<dbReference type="InterPro" id="IPR009010">
    <property type="entry name" value="Asp_de-COase-like_dom_sf"/>
</dbReference>
<dbReference type="STRING" id="89524.SAMN05444370_104288"/>
<dbReference type="InterPro" id="IPR041569">
    <property type="entry name" value="AAA_lid_3"/>
</dbReference>
<dbReference type="AlphaFoldDB" id="A0A1H4AMH2"/>
<reference evidence="7 8" key="1">
    <citation type="submission" date="2016-10" db="EMBL/GenBank/DDBJ databases">
        <authorList>
            <person name="de Groot N.N."/>
        </authorList>
    </citation>
    <scope>NUCLEOTIDE SEQUENCE [LARGE SCALE GENOMIC DNA]</scope>
    <source>
        <strain evidence="7 8">DSM 15345</strain>
    </source>
</reference>
<evidence type="ECO:0000259" key="6">
    <source>
        <dbReference type="SMART" id="SM01073"/>
    </source>
</evidence>
<keyword evidence="2 4" id="KW-0067">ATP-binding</keyword>
<dbReference type="Pfam" id="PF00004">
    <property type="entry name" value="AAA"/>
    <property type="match status" value="2"/>
</dbReference>
<feature type="domain" description="CDC48 N-terminal subdomain" evidence="6">
    <location>
        <begin position="18"/>
        <end position="119"/>
    </location>
</feature>
<evidence type="ECO:0000256" key="1">
    <source>
        <dbReference type="ARBA" id="ARBA00022741"/>
    </source>
</evidence>
<dbReference type="RefSeq" id="WP_093252360.1">
    <property type="nucleotide sequence ID" value="NZ_FNQM01000004.1"/>
</dbReference>
<dbReference type="Gene3D" id="3.40.50.300">
    <property type="entry name" value="P-loop containing nucleotide triphosphate hydrolases"/>
    <property type="match status" value="2"/>
</dbReference>
<keyword evidence="1 4" id="KW-0547">Nucleotide-binding</keyword>
<keyword evidence="8" id="KW-1185">Reference proteome</keyword>
<dbReference type="OrthoDB" id="9809379at2"/>
<dbReference type="FunFam" id="3.40.50.300:FF:001025">
    <property type="entry name" value="ATPase family, AAA domain-containing 2B"/>
    <property type="match status" value="1"/>
</dbReference>
<dbReference type="SUPFAM" id="SSF52540">
    <property type="entry name" value="P-loop containing nucleoside triphosphate hydrolases"/>
    <property type="match status" value="2"/>
</dbReference>